<proteinExistence type="inferred from homology"/>
<evidence type="ECO:0000256" key="2">
    <source>
        <dbReference type="ARBA" id="ARBA00004447"/>
    </source>
</evidence>
<comment type="pathway">
    <text evidence="3">Nucleotide-sugar biosynthesis; UDP-alpha-D-xylose biosynthesis; UDP-alpha-D-xylose from UDP-alpha-D-glucuronate: step 1/1.</text>
</comment>
<comment type="cofactor">
    <cofactor evidence="1">
        <name>NAD(+)</name>
        <dbReference type="ChEBI" id="CHEBI:57540"/>
    </cofactor>
</comment>
<evidence type="ECO:0000256" key="9">
    <source>
        <dbReference type="ARBA" id="ARBA00022989"/>
    </source>
</evidence>
<dbReference type="Gene3D" id="3.40.50.2000">
    <property type="entry name" value="Glycogen Phosphorylase B"/>
    <property type="match status" value="1"/>
</dbReference>
<dbReference type="GO" id="GO:0070403">
    <property type="term" value="F:NAD+ binding"/>
    <property type="evidence" value="ECO:0007669"/>
    <property type="project" value="InterPro"/>
</dbReference>
<dbReference type="EMBL" id="MHKL01000009">
    <property type="protein sequence ID" value="OGY89710.1"/>
    <property type="molecule type" value="Genomic_DNA"/>
</dbReference>
<organism evidence="16 17">
    <name type="scientific">Candidatus Komeilibacteria bacterium RIFCSPLOWO2_01_FULL_45_10</name>
    <dbReference type="NCBI Taxonomy" id="1798550"/>
    <lineage>
        <taxon>Bacteria</taxon>
        <taxon>Candidatus Komeiliibacteriota</taxon>
    </lineage>
</organism>
<evidence type="ECO:0000256" key="13">
    <source>
        <dbReference type="ARBA" id="ARBA00023180"/>
    </source>
</evidence>
<evidence type="ECO:0000256" key="3">
    <source>
        <dbReference type="ARBA" id="ARBA00005100"/>
    </source>
</evidence>
<dbReference type="GO" id="GO:0042732">
    <property type="term" value="P:D-xylose metabolic process"/>
    <property type="evidence" value="ECO:0007669"/>
    <property type="project" value="InterPro"/>
</dbReference>
<name>A0A1G2BN17_9BACT</name>
<evidence type="ECO:0000256" key="7">
    <source>
        <dbReference type="ARBA" id="ARBA00022793"/>
    </source>
</evidence>
<dbReference type="InterPro" id="IPR044516">
    <property type="entry name" value="UXS-like"/>
</dbReference>
<evidence type="ECO:0000256" key="12">
    <source>
        <dbReference type="ARBA" id="ARBA00023136"/>
    </source>
</evidence>
<dbReference type="GO" id="GO:0033320">
    <property type="term" value="P:UDP-D-xylose biosynthetic process"/>
    <property type="evidence" value="ECO:0007669"/>
    <property type="project" value="UniProtKB-UniPathway"/>
</dbReference>
<evidence type="ECO:0000259" key="15">
    <source>
        <dbReference type="Pfam" id="PF16363"/>
    </source>
</evidence>
<evidence type="ECO:0000256" key="5">
    <source>
        <dbReference type="ARBA" id="ARBA00012290"/>
    </source>
</evidence>
<reference evidence="16 17" key="1">
    <citation type="journal article" date="2016" name="Nat. Commun.">
        <title>Thousands of microbial genomes shed light on interconnected biogeochemical processes in an aquifer system.</title>
        <authorList>
            <person name="Anantharaman K."/>
            <person name="Brown C.T."/>
            <person name="Hug L.A."/>
            <person name="Sharon I."/>
            <person name="Castelle C.J."/>
            <person name="Probst A.J."/>
            <person name="Thomas B.C."/>
            <person name="Singh A."/>
            <person name="Wilkins M.J."/>
            <person name="Karaoz U."/>
            <person name="Brodie E.L."/>
            <person name="Williams K.H."/>
            <person name="Hubbard S.S."/>
            <person name="Banfield J.F."/>
        </authorList>
    </citation>
    <scope>NUCLEOTIDE SEQUENCE [LARGE SCALE GENOMIC DNA]</scope>
</reference>
<comment type="subcellular location">
    <subcellularLocation>
        <location evidence="2">Golgi apparatus</location>
        <location evidence="2">Golgi stack membrane</location>
        <topology evidence="2">Single-pass type II membrane protein</topology>
    </subcellularLocation>
</comment>
<dbReference type="PRINTS" id="PR01713">
    <property type="entry name" value="NUCEPIMERASE"/>
</dbReference>
<gene>
    <name evidence="16" type="ORF">A2927_00130</name>
</gene>
<dbReference type="FunFam" id="3.40.50.720:FF:000065">
    <property type="entry name" value="UDP-glucuronic acid decarboxylase 1"/>
    <property type="match status" value="1"/>
</dbReference>
<evidence type="ECO:0000256" key="6">
    <source>
        <dbReference type="ARBA" id="ARBA00022692"/>
    </source>
</evidence>
<dbReference type="UniPathway" id="UPA00796">
    <property type="reaction ID" value="UER00771"/>
</dbReference>
<dbReference type="InterPro" id="IPR016040">
    <property type="entry name" value="NAD(P)-bd_dom"/>
</dbReference>
<evidence type="ECO:0000256" key="4">
    <source>
        <dbReference type="ARBA" id="ARBA00007505"/>
    </source>
</evidence>
<evidence type="ECO:0000256" key="1">
    <source>
        <dbReference type="ARBA" id="ARBA00001911"/>
    </source>
</evidence>
<protein>
    <recommendedName>
        <fullName evidence="5">UDP-glucuronate decarboxylase</fullName>
        <ecNumber evidence="5">4.1.1.35</ecNumber>
    </recommendedName>
</protein>
<evidence type="ECO:0000313" key="17">
    <source>
        <dbReference type="Proteomes" id="UP000178849"/>
    </source>
</evidence>
<keyword evidence="7" id="KW-0210">Decarboxylase</keyword>
<evidence type="ECO:0000256" key="8">
    <source>
        <dbReference type="ARBA" id="ARBA00022968"/>
    </source>
</evidence>
<keyword evidence="9" id="KW-1133">Transmembrane helix</keyword>
<keyword evidence="11" id="KW-0333">Golgi apparatus</keyword>
<evidence type="ECO:0000256" key="11">
    <source>
        <dbReference type="ARBA" id="ARBA00023034"/>
    </source>
</evidence>
<dbReference type="SUPFAM" id="SSF51735">
    <property type="entry name" value="NAD(P)-binding Rossmann-fold domains"/>
    <property type="match status" value="1"/>
</dbReference>
<dbReference type="SUPFAM" id="SSF53756">
    <property type="entry name" value="UDP-Glycosyltransferase/glycogen phosphorylase"/>
    <property type="match status" value="1"/>
</dbReference>
<keyword evidence="14" id="KW-0456">Lyase</keyword>
<comment type="similarity">
    <text evidence="4">Belongs to the NAD(P)-dependent epimerase/dehydratase family. UDP-glucuronic acid decarboxylase subfamily.</text>
</comment>
<dbReference type="InterPro" id="IPR036291">
    <property type="entry name" value="NAD(P)-bd_dom_sf"/>
</dbReference>
<evidence type="ECO:0000313" key="16">
    <source>
        <dbReference type="EMBL" id="OGY89710.1"/>
    </source>
</evidence>
<dbReference type="Gene3D" id="3.40.50.720">
    <property type="entry name" value="NAD(P)-binding Rossmann-like Domain"/>
    <property type="match status" value="1"/>
</dbReference>
<dbReference type="PANTHER" id="PTHR43078:SF6">
    <property type="entry name" value="UDP-GLUCURONIC ACID DECARBOXYLASE 1"/>
    <property type="match status" value="1"/>
</dbReference>
<keyword evidence="8" id="KW-0735">Signal-anchor</keyword>
<dbReference type="Proteomes" id="UP000178849">
    <property type="component" value="Unassembled WGS sequence"/>
</dbReference>
<keyword evidence="12" id="KW-0472">Membrane</keyword>
<dbReference type="Pfam" id="PF16363">
    <property type="entry name" value="GDP_Man_Dehyd"/>
    <property type="match status" value="1"/>
</dbReference>
<evidence type="ECO:0000256" key="10">
    <source>
        <dbReference type="ARBA" id="ARBA00023027"/>
    </source>
</evidence>
<keyword evidence="6" id="KW-0812">Transmembrane</keyword>
<dbReference type="AlphaFoldDB" id="A0A1G2BN17"/>
<keyword evidence="10" id="KW-0520">NAD</keyword>
<dbReference type="EC" id="4.1.1.35" evidence="5"/>
<dbReference type="PANTHER" id="PTHR43078">
    <property type="entry name" value="UDP-GLUCURONIC ACID DECARBOXYLASE-RELATED"/>
    <property type="match status" value="1"/>
</dbReference>
<dbReference type="CDD" id="cd05230">
    <property type="entry name" value="UGD_SDR_e"/>
    <property type="match status" value="1"/>
</dbReference>
<evidence type="ECO:0000256" key="14">
    <source>
        <dbReference type="ARBA" id="ARBA00023239"/>
    </source>
</evidence>
<dbReference type="GO" id="GO:0048040">
    <property type="term" value="F:UDP-glucuronate decarboxylase activity"/>
    <property type="evidence" value="ECO:0007669"/>
    <property type="project" value="UniProtKB-EC"/>
</dbReference>
<dbReference type="STRING" id="1798550.A2927_00130"/>
<feature type="domain" description="NAD(P)-binding" evidence="15">
    <location>
        <begin position="4"/>
        <end position="307"/>
    </location>
</feature>
<accession>A0A1G2BN17</accession>
<dbReference type="GO" id="GO:0005737">
    <property type="term" value="C:cytoplasm"/>
    <property type="evidence" value="ECO:0007669"/>
    <property type="project" value="TreeGrafter"/>
</dbReference>
<comment type="caution">
    <text evidence="16">The sequence shown here is derived from an EMBL/GenBank/DDBJ whole genome shotgun (WGS) entry which is preliminary data.</text>
</comment>
<keyword evidence="13" id="KW-0325">Glycoprotein</keyword>
<sequence length="516" mass="59439">MKILITGGAGFIGSHLIDYLIKEGHEIICVDNFFSGKKENIAHHFNNPGFQFIKHDITKPLKVKFGRLDRIYNLACPASPVQYQFDPVKTLNTSVRGVQNMLELARLTSARLLQASTSEVYGDPLEHPQKETYWGNVNPLGERACYDEGKRAAETLCKDYYQQYGVDTRIIRIFNVYGPRMMFNDGRVISNFLLQALLDQNITVHGDGLQTRSFCYITDFIKALVGWMEHETDFQPVNIGNPDERSMLDMAKMIKEKTGSKSKIEFIPYEQAPGRFGDVKQRRADITKIKHELGWQPTMDFISGLEKTIADFKNRLKNKPRILIFAPAYLPLKGPVEEAVTEIIKRLPSWEFDLICARLDKKLPQESREGSVNVYRLGSGRSLDKYLLPFRGFGLAKKLHQKHHYQLTWAIMASYGAIAASLFSTFTKNVPFLLSVYEGDLTAKALKKGVWLNFIYRIIFRKAKRWQLIAKMSERQKAWLESEKNVQIVEFNQDWDLLAKRTKEMFQELEILSTRI</sequence>